<dbReference type="InterPro" id="IPR027479">
    <property type="entry name" value="S-Me-THD_N_sf"/>
</dbReference>
<gene>
    <name evidence="3" type="ORF">BJ963_000438</name>
</gene>
<name>A0A852SV93_9MICO</name>
<feature type="domain" description="S-Me-THD-like C-terminal" evidence="2">
    <location>
        <begin position="172"/>
        <end position="373"/>
    </location>
</feature>
<protein>
    <recommendedName>
        <fullName evidence="5">DUF917 domain-containing protein</fullName>
    </recommendedName>
</protein>
<dbReference type="InterPro" id="IPR024071">
    <property type="entry name" value="S-Me-THD_C_sf"/>
</dbReference>
<dbReference type="AlphaFoldDB" id="A0A852SV93"/>
<dbReference type="InterPro" id="IPR048350">
    <property type="entry name" value="S-Me-THD-like_C"/>
</dbReference>
<dbReference type="Gene3D" id="3.40.1610.10">
    <property type="entry name" value="CV3147-like domain"/>
    <property type="match status" value="1"/>
</dbReference>
<keyword evidence="4" id="KW-1185">Reference proteome</keyword>
<dbReference type="Gene3D" id="2.40.390.10">
    <property type="entry name" value="CV3147-like"/>
    <property type="match status" value="1"/>
</dbReference>
<dbReference type="SUPFAM" id="SSF160991">
    <property type="entry name" value="CV3147-like"/>
    <property type="match status" value="1"/>
</dbReference>
<dbReference type="RefSeq" id="WP_179454302.1">
    <property type="nucleotide sequence ID" value="NZ_BAAAPX010000001.1"/>
</dbReference>
<evidence type="ECO:0000259" key="2">
    <source>
        <dbReference type="Pfam" id="PF20906"/>
    </source>
</evidence>
<reference evidence="3 4" key="1">
    <citation type="submission" date="2020-07" db="EMBL/GenBank/DDBJ databases">
        <title>Sequencing the genomes of 1000 actinobacteria strains.</title>
        <authorList>
            <person name="Klenk H.-P."/>
        </authorList>
    </citation>
    <scope>NUCLEOTIDE SEQUENCE [LARGE SCALE GENOMIC DNA]</scope>
    <source>
        <strain evidence="3 4">DSM 23871</strain>
    </source>
</reference>
<accession>A0A852SV93</accession>
<evidence type="ECO:0008006" key="5">
    <source>
        <dbReference type="Google" id="ProtNLM"/>
    </source>
</evidence>
<evidence type="ECO:0000313" key="4">
    <source>
        <dbReference type="Proteomes" id="UP000589620"/>
    </source>
</evidence>
<dbReference type="Pfam" id="PF20906">
    <property type="entry name" value="S-Me-THD_C"/>
    <property type="match status" value="1"/>
</dbReference>
<dbReference type="InterPro" id="IPR010318">
    <property type="entry name" value="S-Me-THD_N"/>
</dbReference>
<dbReference type="Proteomes" id="UP000589620">
    <property type="component" value="Unassembled WGS sequence"/>
</dbReference>
<comment type="caution">
    <text evidence="3">The sequence shown here is derived from an EMBL/GenBank/DDBJ whole genome shotgun (WGS) entry which is preliminary data.</text>
</comment>
<sequence>MSWTLTAADLPDLARGATLLGTGGGGDPYIGQMLVARVLSERGIGDRGITILDPDDLADDTFVIPTAQMGAPTVMIEKIPAGTEPTLALRTLEAHLGRSADATMPIECGGINSMIPLIVAAETGLPVVDADGMGRAFPELSMETFAVYGVHGSPLALAGERGETVIIDTGDDDRQMEWLARGVTIRLGGVGHIAEYAMSGADVKRTAVPRTLSMALALGRAIRVAREEHRSPFEAIAHTLSTTLYSEVRELFAGKVTDVERRTTEGFAKGRATISALDGTGSGSAGASGGTLEIRFQNENLTAHRDGELVAIVPDLICVTDIESGEPITTEGLRYGQRVRVLGISTPEMMRTPAALAAFGPRAFGLTEEFVPVESARALV</sequence>
<proteinExistence type="predicted"/>
<dbReference type="Pfam" id="PF06032">
    <property type="entry name" value="S-Me-THD_N"/>
    <property type="match status" value="1"/>
</dbReference>
<feature type="domain" description="S-Me-THD N-terminal" evidence="1">
    <location>
        <begin position="9"/>
        <end position="168"/>
    </location>
</feature>
<evidence type="ECO:0000259" key="1">
    <source>
        <dbReference type="Pfam" id="PF06032"/>
    </source>
</evidence>
<dbReference type="EMBL" id="JACCBJ010000001">
    <property type="protein sequence ID" value="NYD72919.1"/>
    <property type="molecule type" value="Genomic_DNA"/>
</dbReference>
<organism evidence="3 4">
    <name type="scientific">Leifsonia soli</name>
    <dbReference type="NCBI Taxonomy" id="582665"/>
    <lineage>
        <taxon>Bacteria</taxon>
        <taxon>Bacillati</taxon>
        <taxon>Actinomycetota</taxon>
        <taxon>Actinomycetes</taxon>
        <taxon>Micrococcales</taxon>
        <taxon>Microbacteriaceae</taxon>
        <taxon>Leifsonia</taxon>
    </lineage>
</organism>
<evidence type="ECO:0000313" key="3">
    <source>
        <dbReference type="EMBL" id="NYD72919.1"/>
    </source>
</evidence>